<evidence type="ECO:0000256" key="5">
    <source>
        <dbReference type="SAM" id="MobiDB-lite"/>
    </source>
</evidence>
<dbReference type="AlphaFoldDB" id="A0A4Q1BDK5"/>
<organism evidence="7 8">
    <name type="scientific">Tremella mesenterica</name>
    <name type="common">Jelly fungus</name>
    <dbReference type="NCBI Taxonomy" id="5217"/>
    <lineage>
        <taxon>Eukaryota</taxon>
        <taxon>Fungi</taxon>
        <taxon>Dikarya</taxon>
        <taxon>Basidiomycota</taxon>
        <taxon>Agaricomycotina</taxon>
        <taxon>Tremellomycetes</taxon>
        <taxon>Tremellales</taxon>
        <taxon>Tremellaceae</taxon>
        <taxon>Tremella</taxon>
    </lineage>
</organism>
<reference evidence="7 8" key="1">
    <citation type="submission" date="2016-06" db="EMBL/GenBank/DDBJ databases">
        <title>Evolution of pathogenesis and genome organization in the Tremellales.</title>
        <authorList>
            <person name="Cuomo C."/>
            <person name="Litvintseva A."/>
            <person name="Heitman J."/>
            <person name="Chen Y."/>
            <person name="Sun S."/>
            <person name="Springer D."/>
            <person name="Dromer F."/>
            <person name="Young S."/>
            <person name="Zeng Q."/>
            <person name="Chapman S."/>
            <person name="Gujja S."/>
            <person name="Saif S."/>
            <person name="Birren B."/>
        </authorList>
    </citation>
    <scope>NUCLEOTIDE SEQUENCE [LARGE SCALE GENOMIC DNA]</scope>
    <source>
        <strain evidence="7 8">ATCC 28783</strain>
    </source>
</reference>
<dbReference type="InterPro" id="IPR038491">
    <property type="entry name" value="Velvet_dom_sf"/>
</dbReference>
<dbReference type="PANTHER" id="PTHR33572">
    <property type="entry name" value="SPORE DEVELOPMENT REGULATOR VOSA"/>
    <property type="match status" value="1"/>
</dbReference>
<dbReference type="Proteomes" id="UP000289152">
    <property type="component" value="Unassembled WGS sequence"/>
</dbReference>
<dbReference type="InterPro" id="IPR037525">
    <property type="entry name" value="Velvet_dom"/>
</dbReference>
<evidence type="ECO:0000256" key="1">
    <source>
        <dbReference type="ARBA" id="ARBA00004123"/>
    </source>
</evidence>
<dbReference type="InterPro" id="IPR021740">
    <property type="entry name" value="Velvet"/>
</dbReference>
<feature type="compositionally biased region" description="Polar residues" evidence="5">
    <location>
        <begin position="121"/>
        <end position="140"/>
    </location>
</feature>
<evidence type="ECO:0000313" key="8">
    <source>
        <dbReference type="Proteomes" id="UP000289152"/>
    </source>
</evidence>
<dbReference type="InParanoid" id="A0A4Q1BDK5"/>
<dbReference type="PROSITE" id="PS51821">
    <property type="entry name" value="VELVET"/>
    <property type="match status" value="1"/>
</dbReference>
<dbReference type="VEuPathDB" id="FungiDB:TREMEDRAFT_65669"/>
<name>A0A4Q1BDK5_TREME</name>
<dbReference type="STRING" id="5217.A0A4Q1BDK5"/>
<feature type="compositionally biased region" description="Basic and acidic residues" evidence="5">
    <location>
        <begin position="1"/>
        <end position="14"/>
    </location>
</feature>
<gene>
    <name evidence="7" type="ORF">M231_06743</name>
</gene>
<dbReference type="OrthoDB" id="3056235at2759"/>
<evidence type="ECO:0000313" key="7">
    <source>
        <dbReference type="EMBL" id="RXK35974.1"/>
    </source>
</evidence>
<protein>
    <recommendedName>
        <fullName evidence="6">Velvet domain-containing protein</fullName>
    </recommendedName>
</protein>
<comment type="subcellular location">
    <subcellularLocation>
        <location evidence="1">Nucleus</location>
    </subcellularLocation>
</comment>
<accession>A0A4Q1BDK5</accession>
<dbReference type="VEuPathDB" id="FungiDB:TREMEDRAFT_65668"/>
<proteinExistence type="predicted"/>
<evidence type="ECO:0000256" key="4">
    <source>
        <dbReference type="ARBA" id="ARBA00023242"/>
    </source>
</evidence>
<feature type="compositionally biased region" description="Basic and acidic residues" evidence="5">
    <location>
        <begin position="142"/>
        <end position="154"/>
    </location>
</feature>
<dbReference type="EMBL" id="SDIL01000113">
    <property type="protein sequence ID" value="RXK35974.1"/>
    <property type="molecule type" value="Genomic_DNA"/>
</dbReference>
<evidence type="ECO:0000256" key="3">
    <source>
        <dbReference type="ARBA" id="ARBA00023163"/>
    </source>
</evidence>
<comment type="caution">
    <text evidence="7">The sequence shown here is derived from an EMBL/GenBank/DDBJ whole genome shotgun (WGS) entry which is preliminary data.</text>
</comment>
<dbReference type="GO" id="GO:0005634">
    <property type="term" value="C:nucleus"/>
    <property type="evidence" value="ECO:0007669"/>
    <property type="project" value="UniProtKB-SubCell"/>
</dbReference>
<keyword evidence="3" id="KW-0804">Transcription</keyword>
<feature type="domain" description="Velvet" evidence="6">
    <location>
        <begin position="354"/>
        <end position="554"/>
    </location>
</feature>
<keyword evidence="2" id="KW-0805">Transcription regulation</keyword>
<dbReference type="PANTHER" id="PTHR33572:SF3">
    <property type="entry name" value="VELVET COMPLEX SUBUNIT B"/>
    <property type="match status" value="1"/>
</dbReference>
<dbReference type="Pfam" id="PF11754">
    <property type="entry name" value="Velvet"/>
    <property type="match status" value="1"/>
</dbReference>
<feature type="compositionally biased region" description="Basic and acidic residues" evidence="5">
    <location>
        <begin position="49"/>
        <end position="65"/>
    </location>
</feature>
<feature type="compositionally biased region" description="Basic and acidic residues" evidence="5">
    <location>
        <begin position="27"/>
        <end position="37"/>
    </location>
</feature>
<feature type="compositionally biased region" description="Low complexity" evidence="5">
    <location>
        <begin position="237"/>
        <end position="259"/>
    </location>
</feature>
<keyword evidence="4" id="KW-0539">Nucleus</keyword>
<feature type="region of interest" description="Disordered" evidence="5">
    <location>
        <begin position="1"/>
        <end position="261"/>
    </location>
</feature>
<sequence>MSHHDQQPHWERSSGSRSTHPPVLPLRHQDDPRETQRHHAPQGSLHPNRHQDLDGEHYTESRYDRSYGFPPLVQPRPPIHSYGPSTTSTSSYHVFYPSDPSPNTANHVGPSRQPPPRYMNPSETASQWTSRYPQPSTSLVFNEKEVRPVQRDRNQSSFNKSKQDFSNKSHTYPPTLSLPIPPPTQPTSLERRMDGNKSKSWPSHESYSRISNSRSSTRSTLFPPLPSPKNDEASTSGRLGTGSTLNNNTTTPGSSSGGTWMIDEPRLTEHQVTHFEPPRHPLPPAVYPGLTVGITRLRGFQTDYHRPTTVRLPPPSSSAINGTECIKAGTVEVHLIRLHKSAHWEEGEGEKEGGWDWLWGLKVVQYPNEGLAIGFEGLHQRNPHLSPLIIQLSIRNSQNEDIPVEQVHHPTLLRRIEYLVCSLELISPNGSEKELVVPPPASKNQYSNPSNPMSNFVGARYMTSKEYSISGEKRLYFIYDNLLIRAPGKYKFKCKLLDLAGPKHIGTSNGVTSVLTSICTESFNIIPEGEYHCPEPSTDLWKEIKEQDKIINSHDSEVSEWEEVS</sequence>
<feature type="compositionally biased region" description="Low complexity" evidence="5">
    <location>
        <begin position="203"/>
        <end position="219"/>
    </location>
</feature>
<keyword evidence="8" id="KW-1185">Reference proteome</keyword>
<evidence type="ECO:0000256" key="2">
    <source>
        <dbReference type="ARBA" id="ARBA00023015"/>
    </source>
</evidence>
<evidence type="ECO:0000259" key="6">
    <source>
        <dbReference type="PROSITE" id="PS51821"/>
    </source>
</evidence>
<dbReference type="Gene3D" id="2.60.40.3960">
    <property type="entry name" value="Velvet domain"/>
    <property type="match status" value="1"/>
</dbReference>